<keyword evidence="2" id="KW-1185">Reference proteome</keyword>
<sequence>MSMHKPWHDCYDPYLVAKKRRKFFNRVMSCPGIFHHSSGWATLALMHRAKIFTNTPDYSGTIKNTSPLLRINERNNNSEEWISEQV</sequence>
<dbReference type="Proteomes" id="UP000091967">
    <property type="component" value="Unassembled WGS sequence"/>
</dbReference>
<accession>A0A1B8AYJ7</accession>
<name>A0A1B8AYJ7_FUSPO</name>
<comment type="caution">
    <text evidence="1">The sequence shown here is derived from an EMBL/GenBank/DDBJ whole genome shotgun (WGS) entry which is preliminary data.</text>
</comment>
<evidence type="ECO:0000313" key="2">
    <source>
        <dbReference type="Proteomes" id="UP000091967"/>
    </source>
</evidence>
<proteinExistence type="predicted"/>
<protein>
    <submittedName>
        <fullName evidence="1">Uncharacterized protein</fullName>
    </submittedName>
</protein>
<gene>
    <name evidence="1" type="ORF">FPOA_06084</name>
</gene>
<reference evidence="1 2" key="1">
    <citation type="submission" date="2016-06" db="EMBL/GenBank/DDBJ databases">
        <title>Living apart together: crosstalk between the core and supernumerary genomes in a fungal plant pathogen.</title>
        <authorList>
            <person name="Vanheule A."/>
            <person name="Audenaert K."/>
            <person name="Warris S."/>
            <person name="Van De Geest H."/>
            <person name="Schijlen E."/>
            <person name="Hofte M."/>
            <person name="De Saeger S."/>
            <person name="Haesaert G."/>
            <person name="Waalwijk C."/>
            <person name="Van Der Lee T."/>
        </authorList>
    </citation>
    <scope>NUCLEOTIDE SEQUENCE [LARGE SCALE GENOMIC DNA]</scope>
    <source>
        <strain evidence="1 2">2516</strain>
    </source>
</reference>
<evidence type="ECO:0000313" key="1">
    <source>
        <dbReference type="EMBL" id="OBS25549.1"/>
    </source>
</evidence>
<dbReference type="EMBL" id="LYXU01000002">
    <property type="protein sequence ID" value="OBS25549.1"/>
    <property type="molecule type" value="Genomic_DNA"/>
</dbReference>
<organism evidence="1 2">
    <name type="scientific">Fusarium poae</name>
    <dbReference type="NCBI Taxonomy" id="36050"/>
    <lineage>
        <taxon>Eukaryota</taxon>
        <taxon>Fungi</taxon>
        <taxon>Dikarya</taxon>
        <taxon>Ascomycota</taxon>
        <taxon>Pezizomycotina</taxon>
        <taxon>Sordariomycetes</taxon>
        <taxon>Hypocreomycetidae</taxon>
        <taxon>Hypocreales</taxon>
        <taxon>Nectriaceae</taxon>
        <taxon>Fusarium</taxon>
    </lineage>
</organism>
<dbReference type="AlphaFoldDB" id="A0A1B8AYJ7"/>